<keyword evidence="1" id="KW-0004">4Fe-4S</keyword>
<dbReference type="PROSITE" id="PS51379">
    <property type="entry name" value="4FE4S_FER_2"/>
    <property type="match status" value="4"/>
</dbReference>
<comment type="caution">
    <text evidence="6">The sequence shown here is derived from an EMBL/GenBank/DDBJ whole genome shotgun (WGS) entry which is preliminary data.</text>
</comment>
<protein>
    <submittedName>
        <fullName evidence="6">4Fe-4S dicluster domain-containing protein</fullName>
    </submittedName>
</protein>
<accession>A0A5L4ILL0</accession>
<dbReference type="InterPro" id="IPR017896">
    <property type="entry name" value="4Fe4S_Fe-S-bd"/>
</dbReference>
<dbReference type="PANTHER" id="PTHR24960:SF79">
    <property type="entry name" value="PHOTOSYSTEM I IRON-SULFUR CENTER"/>
    <property type="match status" value="1"/>
</dbReference>
<feature type="domain" description="4Fe-4S ferredoxin-type" evidence="5">
    <location>
        <begin position="229"/>
        <end position="258"/>
    </location>
</feature>
<evidence type="ECO:0000313" key="8">
    <source>
        <dbReference type="EMBL" id="EAK0469188.1"/>
    </source>
</evidence>
<dbReference type="EMBL" id="AABQDW010000011">
    <property type="protein sequence ID" value="EAI5408356.1"/>
    <property type="molecule type" value="Genomic_DNA"/>
</dbReference>
<dbReference type="SUPFAM" id="SSF54862">
    <property type="entry name" value="4Fe-4S ferredoxins"/>
    <property type="match status" value="1"/>
</dbReference>
<sequence>MQEFAFLYDNSEEIVLDDSIKTLNLPNDEEFLVSNSKSLNAQIYAPEINFYLNNTKENMLLKAKNSLKLYEARATAFDFALDADLSKSVGKNILLISDELELSVKKLENAGFKVICLNHNEVKFLYGEIGELVAIVLQKDGEFEIEFDILLVRNAKDYMLKQSGCFEIDGLEDYEILNLANKVSPVFNYKKIIAYDAQTCQYKSRRTKHCAKCVDACPTVAIMKDDEIKELEFSDIDCIACGVCISVCPSGSLEYNSMPRNGFYEVAKIYADKIVLAFEECLDISNLSINLKENILPFPLKSVNFLDQSYLLTLLQTTGATVVLYAKQITSGTKESLELVNEIYEKIYGTKGIEVANDEESLKIALDRASFISNSKYDLNETNLSKREIFSKRVLHMLNGKNHGKTGCGELVRYGRIVVNESSCTLCLSCVGACNVGALYADKSDNSLKFNASICTTCGYCETSCAEKDTLTVIRDGMSLEPSYFEYKTLAKDELFKCAECGKEFATVKSVKKIASMLEPVFNGNDLKIRTLYCCADCKAKLMMMSDLEKEDL</sequence>
<dbReference type="Pfam" id="PF13237">
    <property type="entry name" value="Fer4_10"/>
    <property type="match status" value="1"/>
</dbReference>
<dbReference type="Proteomes" id="UP000557842">
    <property type="component" value="Unassembled WGS sequence"/>
</dbReference>
<evidence type="ECO:0000313" key="9">
    <source>
        <dbReference type="Proteomes" id="UP000557842"/>
    </source>
</evidence>
<dbReference type="PANTHER" id="PTHR24960">
    <property type="entry name" value="PHOTOSYSTEM I IRON-SULFUR CENTER-RELATED"/>
    <property type="match status" value="1"/>
</dbReference>
<dbReference type="Gene3D" id="3.30.70.20">
    <property type="match status" value="2"/>
</dbReference>
<dbReference type="InterPro" id="IPR017900">
    <property type="entry name" value="4Fe4S_Fe_S_CS"/>
</dbReference>
<keyword evidence="2" id="KW-0479">Metal-binding</keyword>
<dbReference type="AlphaFoldDB" id="A0A5L4ILL0"/>
<evidence type="ECO:0000259" key="5">
    <source>
        <dbReference type="PROSITE" id="PS51379"/>
    </source>
</evidence>
<dbReference type="EMBL" id="AACCXK010000009">
    <property type="protein sequence ID" value="EAK0453221.1"/>
    <property type="molecule type" value="Genomic_DNA"/>
</dbReference>
<evidence type="ECO:0000256" key="3">
    <source>
        <dbReference type="ARBA" id="ARBA00023004"/>
    </source>
</evidence>
<keyword evidence="4" id="KW-0411">Iron-sulfur</keyword>
<evidence type="ECO:0000313" key="7">
    <source>
        <dbReference type="EMBL" id="EAK0453221.1"/>
    </source>
</evidence>
<feature type="domain" description="4Fe-4S ferredoxin-type" evidence="5">
    <location>
        <begin position="446"/>
        <end position="476"/>
    </location>
</feature>
<organism evidence="6 9">
    <name type="scientific">Campylobacter fetus</name>
    <dbReference type="NCBI Taxonomy" id="196"/>
    <lineage>
        <taxon>Bacteria</taxon>
        <taxon>Pseudomonadati</taxon>
        <taxon>Campylobacterota</taxon>
        <taxon>Epsilonproteobacteria</taxon>
        <taxon>Campylobacterales</taxon>
        <taxon>Campylobacteraceae</taxon>
        <taxon>Campylobacter</taxon>
    </lineage>
</organism>
<dbReference type="Pfam" id="PF12838">
    <property type="entry name" value="Fer4_7"/>
    <property type="match status" value="1"/>
</dbReference>
<keyword evidence="3" id="KW-0408">Iron</keyword>
<feature type="domain" description="4Fe-4S ferredoxin-type" evidence="5">
    <location>
        <begin position="198"/>
        <end position="227"/>
    </location>
</feature>
<evidence type="ECO:0000256" key="1">
    <source>
        <dbReference type="ARBA" id="ARBA00022485"/>
    </source>
</evidence>
<reference evidence="6 9" key="1">
    <citation type="submission" date="2018-05" db="EMBL/GenBank/DDBJ databases">
        <authorList>
            <consortium name="PulseNet: The National Subtyping Network for Foodborne Disease Surveillance"/>
            <person name="Tarr C.L."/>
            <person name="Trees E."/>
            <person name="Katz L.S."/>
            <person name="Carleton-Romer H.A."/>
            <person name="Stroika S."/>
            <person name="Kucerova Z."/>
            <person name="Roache K.F."/>
            <person name="Sabol A.L."/>
            <person name="Besser J."/>
            <person name="Gerner-Smidt P."/>
        </authorList>
    </citation>
    <scope>NUCLEOTIDE SEQUENCE [LARGE SCALE GENOMIC DNA]</scope>
    <source>
        <strain evidence="7">2014D-0197</strain>
        <strain evidence="6 9">2016D-0221</strain>
        <strain evidence="8">D4313</strain>
    </source>
</reference>
<dbReference type="RefSeq" id="WP_065843779.1">
    <property type="nucleotide sequence ID" value="NZ_AABUZP020000015.1"/>
</dbReference>
<dbReference type="InterPro" id="IPR050157">
    <property type="entry name" value="PSI_iron-sulfur_center"/>
</dbReference>
<proteinExistence type="predicted"/>
<name>A0A5L4ILL0_CAMFE</name>
<evidence type="ECO:0000256" key="2">
    <source>
        <dbReference type="ARBA" id="ARBA00022723"/>
    </source>
</evidence>
<evidence type="ECO:0000313" key="6">
    <source>
        <dbReference type="EMBL" id="EAI5408356.1"/>
    </source>
</evidence>
<feature type="domain" description="4Fe-4S ferredoxin-type" evidence="5">
    <location>
        <begin position="415"/>
        <end position="444"/>
    </location>
</feature>
<dbReference type="PROSITE" id="PS00198">
    <property type="entry name" value="4FE4S_FER_1"/>
    <property type="match status" value="1"/>
</dbReference>
<gene>
    <name evidence="7" type="ORF">AAH17_06050</name>
    <name evidence="8" type="ORF">AAH24_07425</name>
    <name evidence="6" type="ORF">BVH53_06550</name>
</gene>
<evidence type="ECO:0000256" key="4">
    <source>
        <dbReference type="ARBA" id="ARBA00023014"/>
    </source>
</evidence>
<dbReference type="GO" id="GO:0051539">
    <property type="term" value="F:4 iron, 4 sulfur cluster binding"/>
    <property type="evidence" value="ECO:0007669"/>
    <property type="project" value="UniProtKB-KW"/>
</dbReference>
<dbReference type="GO" id="GO:0046872">
    <property type="term" value="F:metal ion binding"/>
    <property type="evidence" value="ECO:0007669"/>
    <property type="project" value="UniProtKB-KW"/>
</dbReference>
<dbReference type="EMBL" id="AACCXM010000007">
    <property type="protein sequence ID" value="EAK0469188.1"/>
    <property type="molecule type" value="Genomic_DNA"/>
</dbReference>